<organism evidence="8 9">
    <name type="scientific">Polaromonas eurypsychrophila</name>
    <dbReference type="NCBI Taxonomy" id="1614635"/>
    <lineage>
        <taxon>Bacteria</taxon>
        <taxon>Pseudomonadati</taxon>
        <taxon>Pseudomonadota</taxon>
        <taxon>Betaproteobacteria</taxon>
        <taxon>Burkholderiales</taxon>
        <taxon>Comamonadaceae</taxon>
        <taxon>Polaromonas</taxon>
    </lineage>
</organism>
<comment type="pathway">
    <text evidence="1">Lipid metabolism.</text>
</comment>
<evidence type="ECO:0000256" key="2">
    <source>
        <dbReference type="ARBA" id="ARBA00022516"/>
    </source>
</evidence>
<keyword evidence="4" id="KW-0443">Lipid metabolism</keyword>
<dbReference type="SUPFAM" id="SSF69593">
    <property type="entry name" value="Glycerol-3-phosphate (1)-acyltransferase"/>
    <property type="match status" value="1"/>
</dbReference>
<proteinExistence type="predicted"/>
<evidence type="ECO:0000259" key="7">
    <source>
        <dbReference type="SMART" id="SM00563"/>
    </source>
</evidence>
<dbReference type="RefSeq" id="WP_188705721.1">
    <property type="nucleotide sequence ID" value="NZ_BMIG01000001.1"/>
</dbReference>
<reference evidence="8" key="2">
    <citation type="submission" date="2020-09" db="EMBL/GenBank/DDBJ databases">
        <authorList>
            <person name="Sun Q."/>
            <person name="Zhou Y."/>
        </authorList>
    </citation>
    <scope>NUCLEOTIDE SEQUENCE</scope>
    <source>
        <strain evidence="8">CGMCC 1.15322</strain>
    </source>
</reference>
<evidence type="ECO:0000313" key="9">
    <source>
        <dbReference type="Proteomes" id="UP000620596"/>
    </source>
</evidence>
<dbReference type="PANTHER" id="PTHR10434:SF64">
    <property type="entry name" value="1-ACYL-SN-GLYCEROL-3-PHOSPHATE ACYLTRANSFERASE-RELATED"/>
    <property type="match status" value="1"/>
</dbReference>
<dbReference type="PANTHER" id="PTHR10434">
    <property type="entry name" value="1-ACYL-SN-GLYCEROL-3-PHOSPHATE ACYLTRANSFERASE"/>
    <property type="match status" value="1"/>
</dbReference>
<evidence type="ECO:0000313" key="8">
    <source>
        <dbReference type="EMBL" id="GGA85133.1"/>
    </source>
</evidence>
<keyword evidence="6" id="KW-0812">Transmembrane</keyword>
<dbReference type="EMBL" id="BMIG01000001">
    <property type="protein sequence ID" value="GGA85133.1"/>
    <property type="molecule type" value="Genomic_DNA"/>
</dbReference>
<dbReference type="SMART" id="SM00563">
    <property type="entry name" value="PlsC"/>
    <property type="match status" value="1"/>
</dbReference>
<dbReference type="Pfam" id="PF01553">
    <property type="entry name" value="Acyltransferase"/>
    <property type="match status" value="1"/>
</dbReference>
<keyword evidence="6" id="KW-0472">Membrane</keyword>
<dbReference type="GO" id="GO:0003841">
    <property type="term" value="F:1-acylglycerol-3-phosphate O-acyltransferase activity"/>
    <property type="evidence" value="ECO:0007669"/>
    <property type="project" value="TreeGrafter"/>
</dbReference>
<dbReference type="GO" id="GO:0006654">
    <property type="term" value="P:phosphatidic acid biosynthetic process"/>
    <property type="evidence" value="ECO:0007669"/>
    <property type="project" value="TreeGrafter"/>
</dbReference>
<dbReference type="InterPro" id="IPR002123">
    <property type="entry name" value="Plipid/glycerol_acylTrfase"/>
</dbReference>
<dbReference type="CDD" id="cd07989">
    <property type="entry name" value="LPLAT_AGPAT-like"/>
    <property type="match status" value="1"/>
</dbReference>
<reference evidence="8" key="1">
    <citation type="journal article" date="2014" name="Int. J. Syst. Evol. Microbiol.">
        <title>Complete genome sequence of Corynebacterium casei LMG S-19264T (=DSM 44701T), isolated from a smear-ripened cheese.</title>
        <authorList>
            <consortium name="US DOE Joint Genome Institute (JGI-PGF)"/>
            <person name="Walter F."/>
            <person name="Albersmeier A."/>
            <person name="Kalinowski J."/>
            <person name="Ruckert C."/>
        </authorList>
    </citation>
    <scope>NUCLEOTIDE SEQUENCE</scope>
    <source>
        <strain evidence="8">CGMCC 1.15322</strain>
    </source>
</reference>
<evidence type="ECO:0000256" key="4">
    <source>
        <dbReference type="ARBA" id="ARBA00023098"/>
    </source>
</evidence>
<evidence type="ECO:0000256" key="5">
    <source>
        <dbReference type="ARBA" id="ARBA00023315"/>
    </source>
</evidence>
<protein>
    <submittedName>
        <fullName evidence="8">1-acyl-sn-glycerol-3-phosphate acyltransferase</fullName>
    </submittedName>
</protein>
<keyword evidence="6" id="KW-1133">Transmembrane helix</keyword>
<evidence type="ECO:0000256" key="3">
    <source>
        <dbReference type="ARBA" id="ARBA00022679"/>
    </source>
</evidence>
<keyword evidence="2" id="KW-0444">Lipid biosynthesis</keyword>
<name>A0A916S6E2_9BURK</name>
<evidence type="ECO:0000256" key="6">
    <source>
        <dbReference type="SAM" id="Phobius"/>
    </source>
</evidence>
<keyword evidence="3" id="KW-0808">Transferase</keyword>
<feature type="transmembrane region" description="Helical" evidence="6">
    <location>
        <begin position="6"/>
        <end position="26"/>
    </location>
</feature>
<gene>
    <name evidence="8" type="ORF">GCM10011496_02120</name>
</gene>
<keyword evidence="9" id="KW-1185">Reference proteome</keyword>
<keyword evidence="5 8" id="KW-0012">Acyltransferase</keyword>
<accession>A0A916S6E2</accession>
<evidence type="ECO:0000256" key="1">
    <source>
        <dbReference type="ARBA" id="ARBA00005189"/>
    </source>
</evidence>
<comment type="caution">
    <text evidence="8">The sequence shown here is derived from an EMBL/GenBank/DDBJ whole genome shotgun (WGS) entry which is preliminary data.</text>
</comment>
<sequence length="247" mass="27444">MRQARAVWRLLWALSHIAGGIWTIVFRFPKLAQYEKEARVHAWAQAMLRGVGITLALQGRPVAAGPALLVANHLSWLDIVVLHASRYCRFVSKADIRHWPLVGTLAGGAGTLYIERESRRDAHRVVHHMVERLQLGEVLAVFPEGTTGDGIAMKPFHANLLQAAISANAPVQPVALRFVDADTGQTSFAPRYIDDDSIFVSIWETLCVTHLRAEVTVGEPQRADDRDRRAWAADLQAEVAGLLRERP</sequence>
<feature type="domain" description="Phospholipid/glycerol acyltransferase" evidence="7">
    <location>
        <begin position="67"/>
        <end position="179"/>
    </location>
</feature>
<dbReference type="Proteomes" id="UP000620596">
    <property type="component" value="Unassembled WGS sequence"/>
</dbReference>
<dbReference type="AlphaFoldDB" id="A0A916S6E2"/>